<dbReference type="RefSeq" id="WP_021260279.1">
    <property type="nucleotide sequence ID" value="NZ_JAVYAA010000006.1"/>
</dbReference>
<accession>A0AAJ2NAR0</accession>
<reference evidence="7" key="1">
    <citation type="submission" date="2023-09" db="EMBL/GenBank/DDBJ databases">
        <title>Paenibacillus sp. chi10 Genome sequencing and assembly.</title>
        <authorList>
            <person name="Kim I."/>
        </authorList>
    </citation>
    <scope>NUCLEOTIDE SEQUENCE [LARGE SCALE GENOMIC DNA]</scope>
    <source>
        <strain evidence="7">chi10</strain>
    </source>
</reference>
<feature type="transmembrane region" description="Helical" evidence="5">
    <location>
        <begin position="87"/>
        <end position="109"/>
    </location>
</feature>
<comment type="subcellular location">
    <subcellularLocation>
        <location evidence="1">Membrane</location>
        <topology evidence="1">Multi-pass membrane protein</topology>
    </subcellularLocation>
</comment>
<evidence type="ECO:0000256" key="5">
    <source>
        <dbReference type="SAM" id="Phobius"/>
    </source>
</evidence>
<dbReference type="GO" id="GO:0016020">
    <property type="term" value="C:membrane"/>
    <property type="evidence" value="ECO:0007669"/>
    <property type="project" value="UniProtKB-SubCell"/>
</dbReference>
<keyword evidence="3 5" id="KW-1133">Transmembrane helix</keyword>
<organism evidence="6 7">
    <name type="scientific">Paenibacillus suaedae</name>
    <dbReference type="NCBI Taxonomy" id="3077233"/>
    <lineage>
        <taxon>Bacteria</taxon>
        <taxon>Bacillati</taxon>
        <taxon>Bacillota</taxon>
        <taxon>Bacilli</taxon>
        <taxon>Bacillales</taxon>
        <taxon>Paenibacillaceae</taxon>
        <taxon>Paenibacillus</taxon>
    </lineage>
</organism>
<feature type="transmembrane region" description="Helical" evidence="5">
    <location>
        <begin position="9"/>
        <end position="27"/>
    </location>
</feature>
<evidence type="ECO:0000313" key="7">
    <source>
        <dbReference type="Proteomes" id="UP001250538"/>
    </source>
</evidence>
<sequence length="170" mass="18340">MIDFLRKNVWAAALLLALRLYVGYTWVSAGLHKMTGGGFDASGFLKGALAKASGENPIVQGWWASFLEHVAIPNAQLFSLMVQWGELLVGIGLIVGGLTRTAAFFGIVMNMSFLLSGSISANPIMIILTLFILVAYTNAGRFGVDQLLFRRLKLTRSHSPQSSTSTSVTS</sequence>
<keyword evidence="2 5" id="KW-0812">Transmembrane</keyword>
<dbReference type="PANTHER" id="PTHR39157">
    <property type="entry name" value="INTEGRAL MEMBRANE PROTEIN-RELATED"/>
    <property type="match status" value="1"/>
</dbReference>
<protein>
    <submittedName>
        <fullName evidence="6">DoxX family protein</fullName>
    </submittedName>
</protein>
<evidence type="ECO:0000256" key="4">
    <source>
        <dbReference type="ARBA" id="ARBA00023136"/>
    </source>
</evidence>
<evidence type="ECO:0000256" key="2">
    <source>
        <dbReference type="ARBA" id="ARBA00022692"/>
    </source>
</evidence>
<comment type="caution">
    <text evidence="6">The sequence shown here is derived from an EMBL/GenBank/DDBJ whole genome shotgun (WGS) entry which is preliminary data.</text>
</comment>
<dbReference type="EMBL" id="JAVYAA010000006">
    <property type="protein sequence ID" value="MDT8978944.1"/>
    <property type="molecule type" value="Genomic_DNA"/>
</dbReference>
<evidence type="ECO:0000256" key="3">
    <source>
        <dbReference type="ARBA" id="ARBA00022989"/>
    </source>
</evidence>
<dbReference type="Proteomes" id="UP001250538">
    <property type="component" value="Unassembled WGS sequence"/>
</dbReference>
<feature type="transmembrane region" description="Helical" evidence="5">
    <location>
        <begin position="121"/>
        <end position="139"/>
    </location>
</feature>
<dbReference type="InterPro" id="IPR032808">
    <property type="entry name" value="DoxX"/>
</dbReference>
<keyword evidence="4 5" id="KW-0472">Membrane</keyword>
<dbReference type="AlphaFoldDB" id="A0AAJ2NAR0"/>
<dbReference type="PANTHER" id="PTHR39157:SF1">
    <property type="entry name" value="DOXX FAMILY PROTEIN"/>
    <property type="match status" value="1"/>
</dbReference>
<keyword evidence="7" id="KW-1185">Reference proteome</keyword>
<evidence type="ECO:0000256" key="1">
    <source>
        <dbReference type="ARBA" id="ARBA00004141"/>
    </source>
</evidence>
<name>A0AAJ2NAR0_9BACL</name>
<dbReference type="Pfam" id="PF07681">
    <property type="entry name" value="DoxX"/>
    <property type="match status" value="1"/>
</dbReference>
<evidence type="ECO:0000313" key="6">
    <source>
        <dbReference type="EMBL" id="MDT8978944.1"/>
    </source>
</evidence>
<proteinExistence type="predicted"/>
<gene>
    <name evidence="6" type="ORF">RQP50_22145</name>
</gene>